<keyword evidence="10" id="KW-0408">Iron</keyword>
<dbReference type="EMBL" id="AP014704">
    <property type="protein sequence ID" value="BAQ46283.1"/>
    <property type="molecule type" value="Genomic_DNA"/>
</dbReference>
<evidence type="ECO:0000256" key="6">
    <source>
        <dbReference type="ARBA" id="ARBA00022679"/>
    </source>
</evidence>
<dbReference type="InterPro" id="IPR036097">
    <property type="entry name" value="HisK_dim/P_sf"/>
</dbReference>
<dbReference type="InterPro" id="IPR016032">
    <property type="entry name" value="Sig_transdc_resp-reg_C-effctor"/>
</dbReference>
<reference evidence="24 25" key="1">
    <citation type="journal article" date="2015" name="Genome Announc.">
        <title>Complete Genome Sequence of Methylobacterium aquaticum Strain 22A, Isolated from Racomitrium japonicum Moss.</title>
        <authorList>
            <person name="Tani A."/>
            <person name="Ogura Y."/>
            <person name="Hayashi T."/>
            <person name="Kimbara K."/>
        </authorList>
    </citation>
    <scope>NUCLEOTIDE SEQUENCE [LARGE SCALE GENOMIC DNA]</scope>
    <source>
        <strain evidence="24 25">MA-22A</strain>
    </source>
</reference>
<dbReference type="InterPro" id="IPR005467">
    <property type="entry name" value="His_kinase_dom"/>
</dbReference>
<dbReference type="SUPFAM" id="SSF47384">
    <property type="entry name" value="Homodimeric domain of signal transducing histidine kinase"/>
    <property type="match status" value="1"/>
</dbReference>
<evidence type="ECO:0000256" key="4">
    <source>
        <dbReference type="ARBA" id="ARBA00022553"/>
    </source>
</evidence>
<dbReference type="InterPro" id="IPR001610">
    <property type="entry name" value="PAC"/>
</dbReference>
<keyword evidence="7" id="KW-0547">Nucleotide-binding</keyword>
<dbReference type="InterPro" id="IPR036388">
    <property type="entry name" value="WH-like_DNA-bd_sf"/>
</dbReference>
<dbReference type="PANTHER" id="PTHR43065">
    <property type="entry name" value="SENSOR HISTIDINE KINASE"/>
    <property type="match status" value="1"/>
</dbReference>
<evidence type="ECO:0000256" key="18">
    <source>
        <dbReference type="SAM" id="MobiDB-lite"/>
    </source>
</evidence>
<dbReference type="NCBIfam" id="NF006900">
    <property type="entry name" value="PRK09390.1"/>
    <property type="match status" value="1"/>
</dbReference>
<dbReference type="SMART" id="SM00421">
    <property type="entry name" value="HTH_LUXR"/>
    <property type="match status" value="1"/>
</dbReference>
<evidence type="ECO:0000256" key="3">
    <source>
        <dbReference type="ARBA" id="ARBA00012438"/>
    </source>
</evidence>
<keyword evidence="5" id="KW-0479">Metal-binding</keyword>
<keyword evidence="14" id="KW-0804">Transcription</keyword>
<dbReference type="InterPro" id="IPR013655">
    <property type="entry name" value="PAS_fold_3"/>
</dbReference>
<dbReference type="GO" id="GO:0006355">
    <property type="term" value="P:regulation of DNA-templated transcription"/>
    <property type="evidence" value="ECO:0007669"/>
    <property type="project" value="InterPro"/>
</dbReference>
<evidence type="ECO:0000259" key="19">
    <source>
        <dbReference type="PROSITE" id="PS50043"/>
    </source>
</evidence>
<dbReference type="InterPro" id="IPR036890">
    <property type="entry name" value="HATPase_C_sf"/>
</dbReference>
<dbReference type="Gene3D" id="6.10.250.2580">
    <property type="match status" value="1"/>
</dbReference>
<evidence type="ECO:0000256" key="10">
    <source>
        <dbReference type="ARBA" id="ARBA00023004"/>
    </source>
</evidence>
<dbReference type="PRINTS" id="PR00038">
    <property type="entry name" value="HTHLUXR"/>
</dbReference>
<evidence type="ECO:0000256" key="5">
    <source>
        <dbReference type="ARBA" id="ARBA00022617"/>
    </source>
</evidence>
<dbReference type="Gene3D" id="3.30.450.20">
    <property type="entry name" value="PAS domain"/>
    <property type="match status" value="2"/>
</dbReference>
<dbReference type="InterPro" id="IPR035965">
    <property type="entry name" value="PAS-like_dom_sf"/>
</dbReference>
<dbReference type="PROSITE" id="PS50110">
    <property type="entry name" value="RESPONSE_REGULATORY"/>
    <property type="match status" value="1"/>
</dbReference>
<evidence type="ECO:0000313" key="24">
    <source>
        <dbReference type="EMBL" id="BAQ46283.1"/>
    </source>
</evidence>
<dbReference type="Gene3D" id="3.40.50.2300">
    <property type="match status" value="1"/>
</dbReference>
<dbReference type="InterPro" id="IPR001789">
    <property type="entry name" value="Sig_transdc_resp-reg_receiver"/>
</dbReference>
<sequence length="715" mass="77668">MTKPDSPASPPPAAPDAEELRQTLEEVGICFWSLDVPTGRISVSASGARLFGVSPEELTTFEATQALVHPDDREARAGAIRGALDRGGSYEVDYRVVRPDGRSDWLRSRGTIEIDPQGGPVRHRGVVFSIQAQRQAETDLRAREAHLRSILETVPDAMVVIDEEARIRSFSATAVRQFGYAPEDVVGENVSLLMPEPYRSRHDAYMARYLATGERRIIGIGRVVVGQRKDGSTFPMELAVGEMRSSGARYFTGFIRDLTERQRTETRLQELQSELVHMSRFTALGEMASTLAHEINQPLTAIASYLKGCRRLLQRMEGPEVPMLADAVGQAADQALRAGQIIRHLREFVARGEGERHIEGLPKLVEEASALALVGAKERGVHVTFALDPEAPLVLADRIQVQQVLLNLIRNAIEAMQDVARRELRVITRALPGEGLVEIAVADTGPGLAPEVAERLFQPFITTKAHRGWGSGSRSVVPSWRRMAARSWPSHSRGRGPASASRCGRSTEGSWTMSGEVPVDVVDDDLAVRQSLAFLFASDGIPVRLHDSATAFLAGPAQAAGCIVTDVRMPGLDGIALLRRLKAQGDGRPVIVMTGHADVPLAVAAMREGAFDFIEKPFDDEVLLAAVRAALDSGRRAAERHAAAAETGRRIAALSERERQVLDELMAGSPNKVIAQALGISPRTVEIYRANVMAKMQAGSLAELVRMALTVRPGG</sequence>
<dbReference type="Pfam" id="PF00989">
    <property type="entry name" value="PAS"/>
    <property type="match status" value="1"/>
</dbReference>
<evidence type="ECO:0000256" key="13">
    <source>
        <dbReference type="ARBA" id="ARBA00023125"/>
    </source>
</evidence>
<dbReference type="SMART" id="SM00387">
    <property type="entry name" value="HATPase_c"/>
    <property type="match status" value="1"/>
</dbReference>
<keyword evidence="6" id="KW-0808">Transferase</keyword>
<keyword evidence="8" id="KW-0418">Kinase</keyword>
<dbReference type="InterPro" id="IPR013767">
    <property type="entry name" value="PAS_fold"/>
</dbReference>
<dbReference type="SUPFAM" id="SSF55785">
    <property type="entry name" value="PYP-like sensor domain (PAS domain)"/>
    <property type="match status" value="2"/>
</dbReference>
<keyword evidence="4 17" id="KW-0597">Phosphoprotein</keyword>
<dbReference type="GO" id="GO:0003677">
    <property type="term" value="F:DNA binding"/>
    <property type="evidence" value="ECO:0007669"/>
    <property type="project" value="UniProtKB-KW"/>
</dbReference>
<gene>
    <name evidence="24" type="primary">baeS</name>
    <name evidence="24" type="ORF">Maq22A_c15660</name>
</gene>
<evidence type="ECO:0000313" key="25">
    <source>
        <dbReference type="Proteomes" id="UP000061432"/>
    </source>
</evidence>
<feature type="domain" description="PAS" evidence="22">
    <location>
        <begin position="143"/>
        <end position="213"/>
    </location>
</feature>
<keyword evidence="5" id="KW-0349">Heme</keyword>
<dbReference type="InterPro" id="IPR003594">
    <property type="entry name" value="HATPase_dom"/>
</dbReference>
<dbReference type="PROSITE" id="PS00622">
    <property type="entry name" value="HTH_LUXR_1"/>
    <property type="match status" value="1"/>
</dbReference>
<proteinExistence type="predicted"/>
<feature type="domain" description="PAS" evidence="22">
    <location>
        <begin position="16"/>
        <end position="87"/>
    </location>
</feature>
<dbReference type="SUPFAM" id="SSF46894">
    <property type="entry name" value="C-terminal effector domain of the bipartite response regulators"/>
    <property type="match status" value="1"/>
</dbReference>
<dbReference type="Pfam" id="PF00072">
    <property type="entry name" value="Response_reg"/>
    <property type="match status" value="1"/>
</dbReference>
<dbReference type="PROSITE" id="PS50112">
    <property type="entry name" value="PAS"/>
    <property type="match status" value="2"/>
</dbReference>
<dbReference type="InterPro" id="IPR000700">
    <property type="entry name" value="PAS-assoc_C"/>
</dbReference>
<dbReference type="InterPro" id="IPR003661">
    <property type="entry name" value="HisK_dim/P_dom"/>
</dbReference>
<keyword evidence="12" id="KW-0805">Transcription regulation</keyword>
<dbReference type="FunFam" id="3.30.450.20:FF:000060">
    <property type="entry name" value="Sensor protein FixL"/>
    <property type="match status" value="1"/>
</dbReference>
<feature type="domain" description="PAC" evidence="23">
    <location>
        <begin position="90"/>
        <end position="142"/>
    </location>
</feature>
<dbReference type="NCBIfam" id="TIGR00229">
    <property type="entry name" value="sensory_box"/>
    <property type="match status" value="2"/>
</dbReference>
<dbReference type="PANTHER" id="PTHR43065:SF10">
    <property type="entry name" value="PEROXIDE STRESS-ACTIVATED HISTIDINE KINASE MAK3"/>
    <property type="match status" value="1"/>
</dbReference>
<dbReference type="PROSITE" id="PS50043">
    <property type="entry name" value="HTH_LUXR_2"/>
    <property type="match status" value="1"/>
</dbReference>
<dbReference type="SMART" id="SM00388">
    <property type="entry name" value="HisKA"/>
    <property type="match status" value="1"/>
</dbReference>
<keyword evidence="9" id="KW-0067">ATP-binding</keyword>
<dbReference type="CDD" id="cd00130">
    <property type="entry name" value="PAS"/>
    <property type="match status" value="2"/>
</dbReference>
<dbReference type="Pfam" id="PF02518">
    <property type="entry name" value="HATPase_c"/>
    <property type="match status" value="1"/>
</dbReference>
<dbReference type="SMART" id="SM00448">
    <property type="entry name" value="REC"/>
    <property type="match status" value="1"/>
</dbReference>
<dbReference type="GO" id="GO:0000155">
    <property type="term" value="F:phosphorelay sensor kinase activity"/>
    <property type="evidence" value="ECO:0007669"/>
    <property type="project" value="InterPro"/>
</dbReference>
<evidence type="ECO:0000256" key="8">
    <source>
        <dbReference type="ARBA" id="ARBA00022777"/>
    </source>
</evidence>
<evidence type="ECO:0000256" key="12">
    <source>
        <dbReference type="ARBA" id="ARBA00023015"/>
    </source>
</evidence>
<dbReference type="AlphaFoldDB" id="A0A0C6FCR8"/>
<evidence type="ECO:0000256" key="7">
    <source>
        <dbReference type="ARBA" id="ARBA00022741"/>
    </source>
</evidence>
<dbReference type="CDD" id="cd00082">
    <property type="entry name" value="HisKA"/>
    <property type="match status" value="1"/>
</dbReference>
<dbReference type="InterPro" id="IPR000792">
    <property type="entry name" value="Tscrpt_reg_LuxR_C"/>
</dbReference>
<dbReference type="FunFam" id="3.40.50.2300:FF:000018">
    <property type="entry name" value="DNA-binding transcriptional regulator NtrC"/>
    <property type="match status" value="1"/>
</dbReference>
<dbReference type="Pfam" id="PF00512">
    <property type="entry name" value="HisKA"/>
    <property type="match status" value="1"/>
</dbReference>
<evidence type="ECO:0000256" key="14">
    <source>
        <dbReference type="ARBA" id="ARBA00023163"/>
    </source>
</evidence>
<feature type="domain" description="HTH luxR-type" evidence="19">
    <location>
        <begin position="647"/>
        <end position="712"/>
    </location>
</feature>
<feature type="domain" description="Histidine kinase" evidence="20">
    <location>
        <begin position="290"/>
        <end position="472"/>
    </location>
</feature>
<name>A0A0C6FCR8_9HYPH</name>
<dbReference type="EC" id="2.7.13.3" evidence="3"/>
<evidence type="ECO:0000256" key="1">
    <source>
        <dbReference type="ARBA" id="ARBA00000085"/>
    </source>
</evidence>
<evidence type="ECO:0000256" key="16">
    <source>
        <dbReference type="ARBA" id="ARBA00070616"/>
    </source>
</evidence>
<dbReference type="PROSITE" id="PS50113">
    <property type="entry name" value="PAC"/>
    <property type="match status" value="2"/>
</dbReference>
<dbReference type="Pfam" id="PF08447">
    <property type="entry name" value="PAS_3"/>
    <property type="match status" value="1"/>
</dbReference>
<feature type="domain" description="Response regulatory" evidence="21">
    <location>
        <begin position="518"/>
        <end position="631"/>
    </location>
</feature>
<dbReference type="CDD" id="cd06170">
    <property type="entry name" value="LuxR_C_like"/>
    <property type="match status" value="1"/>
</dbReference>
<accession>A0A0C6FCR8</accession>
<dbReference type="SUPFAM" id="SSF55874">
    <property type="entry name" value="ATPase domain of HSP90 chaperone/DNA topoisomerase II/histidine kinase"/>
    <property type="match status" value="1"/>
</dbReference>
<dbReference type="Gene3D" id="3.30.565.10">
    <property type="entry name" value="Histidine kinase-like ATPase, C-terminal domain"/>
    <property type="match status" value="1"/>
</dbReference>
<comment type="catalytic activity">
    <reaction evidence="1">
        <text>ATP + protein L-histidine = ADP + protein N-phospho-L-histidine.</text>
        <dbReference type="EC" id="2.7.13.3"/>
    </reaction>
</comment>
<evidence type="ECO:0000259" key="22">
    <source>
        <dbReference type="PROSITE" id="PS50112"/>
    </source>
</evidence>
<dbReference type="InterPro" id="IPR011006">
    <property type="entry name" value="CheY-like_superfamily"/>
</dbReference>
<dbReference type="Pfam" id="PF00196">
    <property type="entry name" value="GerE"/>
    <property type="match status" value="1"/>
</dbReference>
<feature type="domain" description="PAC" evidence="23">
    <location>
        <begin position="211"/>
        <end position="270"/>
    </location>
</feature>
<dbReference type="InterPro" id="IPR000014">
    <property type="entry name" value="PAS"/>
</dbReference>
<evidence type="ECO:0000259" key="20">
    <source>
        <dbReference type="PROSITE" id="PS50109"/>
    </source>
</evidence>
<dbReference type="GO" id="GO:0005524">
    <property type="term" value="F:ATP binding"/>
    <property type="evidence" value="ECO:0007669"/>
    <property type="project" value="UniProtKB-KW"/>
</dbReference>
<comment type="cofactor">
    <cofactor evidence="2">
        <name>heme</name>
        <dbReference type="ChEBI" id="CHEBI:30413"/>
    </cofactor>
</comment>
<keyword evidence="11" id="KW-0902">Two-component regulatory system</keyword>
<evidence type="ECO:0000256" key="11">
    <source>
        <dbReference type="ARBA" id="ARBA00023012"/>
    </source>
</evidence>
<evidence type="ECO:0000256" key="15">
    <source>
        <dbReference type="ARBA" id="ARBA00059827"/>
    </source>
</evidence>
<dbReference type="SMART" id="SM00086">
    <property type="entry name" value="PAC"/>
    <property type="match status" value="2"/>
</dbReference>
<evidence type="ECO:0000259" key="21">
    <source>
        <dbReference type="PROSITE" id="PS50110"/>
    </source>
</evidence>
<evidence type="ECO:0000256" key="17">
    <source>
        <dbReference type="PROSITE-ProRule" id="PRU00169"/>
    </source>
</evidence>
<dbReference type="PROSITE" id="PS50109">
    <property type="entry name" value="HIS_KIN"/>
    <property type="match status" value="1"/>
</dbReference>
<evidence type="ECO:0000259" key="23">
    <source>
        <dbReference type="PROSITE" id="PS50113"/>
    </source>
</evidence>
<dbReference type="Proteomes" id="UP000061432">
    <property type="component" value="Chromosome"/>
</dbReference>
<feature type="modified residue" description="4-aspartylphosphate" evidence="17">
    <location>
        <position position="566"/>
    </location>
</feature>
<evidence type="ECO:0000256" key="2">
    <source>
        <dbReference type="ARBA" id="ARBA00001971"/>
    </source>
</evidence>
<comment type="function">
    <text evidence="15">Putative oxygen sensor; modulates the activity of FixJ, a transcriptional activator of nitrogen fixation fixK gene. FixL probably acts as a kinase that phosphorylates FixJ.</text>
</comment>
<feature type="region of interest" description="Disordered" evidence="18">
    <location>
        <begin position="487"/>
        <end position="511"/>
    </location>
</feature>
<dbReference type="SUPFAM" id="SSF52172">
    <property type="entry name" value="CheY-like"/>
    <property type="match status" value="1"/>
</dbReference>
<dbReference type="KEGG" id="maqu:Maq22A_c15660"/>
<organism evidence="24 25">
    <name type="scientific">Methylobacterium aquaticum</name>
    <dbReference type="NCBI Taxonomy" id="270351"/>
    <lineage>
        <taxon>Bacteria</taxon>
        <taxon>Pseudomonadati</taxon>
        <taxon>Pseudomonadota</taxon>
        <taxon>Alphaproteobacteria</taxon>
        <taxon>Hyphomicrobiales</taxon>
        <taxon>Methylobacteriaceae</taxon>
        <taxon>Methylobacterium</taxon>
    </lineage>
</organism>
<dbReference type="Gene3D" id="1.10.10.10">
    <property type="entry name" value="Winged helix-like DNA-binding domain superfamily/Winged helix DNA-binding domain"/>
    <property type="match status" value="1"/>
</dbReference>
<dbReference type="CDD" id="cd17537">
    <property type="entry name" value="REC_FixJ"/>
    <property type="match status" value="1"/>
</dbReference>
<dbReference type="STRING" id="270351.Maq22A_c15660"/>
<protein>
    <recommendedName>
        <fullName evidence="16">Sensor protein FixL</fullName>
        <ecNumber evidence="3">2.7.13.3</ecNumber>
    </recommendedName>
</protein>
<dbReference type="SMART" id="SM00091">
    <property type="entry name" value="PAS"/>
    <property type="match status" value="2"/>
</dbReference>
<reference evidence="25" key="2">
    <citation type="submission" date="2015-01" db="EMBL/GenBank/DDBJ databases">
        <title>Complete genome sequence of Methylobacterium aquaticum strain 22A.</title>
        <authorList>
            <person name="Tani A."/>
            <person name="Ogura Y."/>
            <person name="Hayashi T."/>
        </authorList>
    </citation>
    <scope>NUCLEOTIDE SEQUENCE [LARGE SCALE GENOMIC DNA]</scope>
    <source>
        <strain evidence="25">MA-22A</strain>
    </source>
</reference>
<dbReference type="PATRIC" id="fig|270351.10.peg.3016"/>
<dbReference type="Gene3D" id="1.10.287.130">
    <property type="match status" value="1"/>
</dbReference>
<keyword evidence="13" id="KW-0238">DNA-binding</keyword>
<evidence type="ECO:0000256" key="9">
    <source>
        <dbReference type="ARBA" id="ARBA00022840"/>
    </source>
</evidence>